<comment type="subunit">
    <text evidence="1">Component of the mitochondrial contact site and cristae organizing system (MICOS) complex.</text>
</comment>
<feature type="region of interest" description="Disordered" evidence="3">
    <location>
        <begin position="304"/>
        <end position="327"/>
    </location>
</feature>
<dbReference type="GO" id="GO:0042407">
    <property type="term" value="P:cristae formation"/>
    <property type="evidence" value="ECO:0007669"/>
    <property type="project" value="InterPro"/>
</dbReference>
<dbReference type="SUPFAM" id="SSF58113">
    <property type="entry name" value="Apolipoprotein A-I"/>
    <property type="match status" value="1"/>
</dbReference>
<comment type="subcellular location">
    <subcellularLocation>
        <location evidence="1">Mitochondrion inner membrane</location>
    </subcellularLocation>
</comment>
<gene>
    <name evidence="4" type="ORF">BGZ80_008533</name>
</gene>
<feature type="region of interest" description="Disordered" evidence="3">
    <location>
        <begin position="652"/>
        <end position="708"/>
    </location>
</feature>
<dbReference type="Proteomes" id="UP000703661">
    <property type="component" value="Unassembled WGS sequence"/>
</dbReference>
<evidence type="ECO:0000313" key="5">
    <source>
        <dbReference type="Proteomes" id="UP000703661"/>
    </source>
</evidence>
<keyword evidence="2" id="KW-0175">Coiled coil</keyword>
<feature type="region of interest" description="Disordered" evidence="3">
    <location>
        <begin position="377"/>
        <end position="431"/>
    </location>
</feature>
<evidence type="ECO:0000256" key="2">
    <source>
        <dbReference type="SAM" id="Coils"/>
    </source>
</evidence>
<feature type="compositionally biased region" description="Basic and acidic residues" evidence="3">
    <location>
        <begin position="510"/>
        <end position="558"/>
    </location>
</feature>
<dbReference type="InterPro" id="IPR019166">
    <property type="entry name" value="MIC26/MIC27"/>
</dbReference>
<reference evidence="4" key="1">
    <citation type="journal article" date="2020" name="Fungal Divers.">
        <title>Resolving the Mortierellaceae phylogeny through synthesis of multi-gene phylogenetics and phylogenomics.</title>
        <authorList>
            <person name="Vandepol N."/>
            <person name="Liber J."/>
            <person name="Desiro A."/>
            <person name="Na H."/>
            <person name="Kennedy M."/>
            <person name="Barry K."/>
            <person name="Grigoriev I.V."/>
            <person name="Miller A.N."/>
            <person name="O'Donnell K."/>
            <person name="Stajich J.E."/>
            <person name="Bonito G."/>
        </authorList>
    </citation>
    <scope>NUCLEOTIDE SEQUENCE</scope>
    <source>
        <strain evidence="4">NRRL 2769</strain>
    </source>
</reference>
<name>A0A9P6MXB4_9FUNG</name>
<feature type="compositionally biased region" description="Basic and acidic residues" evidence="3">
    <location>
        <begin position="244"/>
        <end position="288"/>
    </location>
</feature>
<evidence type="ECO:0000256" key="1">
    <source>
        <dbReference type="RuleBase" id="RU363021"/>
    </source>
</evidence>
<feature type="coiled-coil region" evidence="2">
    <location>
        <begin position="44"/>
        <end position="71"/>
    </location>
</feature>
<feature type="compositionally biased region" description="Basic and acidic residues" evidence="3">
    <location>
        <begin position="689"/>
        <end position="708"/>
    </location>
</feature>
<keyword evidence="5" id="KW-1185">Reference proteome</keyword>
<proteinExistence type="predicted"/>
<feature type="region of interest" description="Disordered" evidence="3">
    <location>
        <begin position="502"/>
        <end position="559"/>
    </location>
</feature>
<evidence type="ECO:0000313" key="4">
    <source>
        <dbReference type="EMBL" id="KAG0017203.1"/>
    </source>
</evidence>
<keyword evidence="1" id="KW-0999">Mitochondrion inner membrane</keyword>
<evidence type="ECO:0000256" key="3">
    <source>
        <dbReference type="SAM" id="MobiDB-lite"/>
    </source>
</evidence>
<dbReference type="GO" id="GO:0061617">
    <property type="term" value="C:MICOS complex"/>
    <property type="evidence" value="ECO:0007669"/>
    <property type="project" value="UniProtKB-UniRule"/>
</dbReference>
<feature type="compositionally biased region" description="Polar residues" evidence="3">
    <location>
        <begin position="677"/>
        <end position="687"/>
    </location>
</feature>
<protein>
    <recommendedName>
        <fullName evidence="1">MICOS complex subunit</fullName>
    </recommendedName>
</protein>
<dbReference type="AlphaFoldDB" id="A0A9P6MXB4"/>
<feature type="region of interest" description="Disordered" evidence="3">
    <location>
        <begin position="241"/>
        <end position="289"/>
    </location>
</feature>
<feature type="compositionally biased region" description="Basic and acidic residues" evidence="3">
    <location>
        <begin position="377"/>
        <end position="402"/>
    </location>
</feature>
<dbReference type="PANTHER" id="PTHR47372:SF11">
    <property type="entry name" value="RE19971P"/>
    <property type="match status" value="1"/>
</dbReference>
<accession>A0A9P6MXB4</accession>
<comment type="function">
    <text evidence="1">Component of the MICOS complex, a large protein complex of the mitochondrial inner membrane that plays crucial roles in the maintenance of crista junctions, inner membrane architecture, and formation of contact sites to the outer membrane.</text>
</comment>
<sequence length="708" mass="81476">MYKINPQALAVARRSRSPTLLVASTIAAVTAGTFATKVTHCQYETDIQAQAEDLKDHIQEFTENVLEMTDTPYGDSNNNSYHFSGDRRRNRIKAGGPQDSYAEEPLVPALLYITVAGMAGSIIARRSNLFYRFLSPAALIVGTSAYCIPRTTNNVIHGFRTLDYKELGHEWGNRFSSVKESLVGAADGVTAAASYVVYGTKDAVEDITNKTQELSEKTQDVLSDAKDMTVEVASDLKVMSKGQDTAEKVKNKDQDITSDVRSKTKDLGNRLEDAKDQAKDQLEEKADQAKSWWNYSKSQAEKSAKDLKRSARETAEQARDRAQNISEDDRRWAYENVHNLPPRDHAFDKDDIKRGFDRFKSKARRGWESARDEAQEAWKMARDEAQETWDHASHDIPEEVKQRGRGMRRKAQQYKDEAQDWARSRSGEMRNRLEDMKEIGEDWAQDRRQEAQKFGREAEGYLNETLNDFKKYGQGARDSAEEHFNEAKDDLRRRLRMFEDEFGNARSRSRSNDRSRWGSGSRPDEREEYAGRGYDRRYSSDDMPQRRSVAETAKEGKSWWRHKNAADPYEFYDNIDNSKNNKEPWWKAGSPLKDQAMDEFKEAKNHAKRGMGHFKDSVEDVAQDGRSWAEDKAYNLKGRFEYGKHRVEDELRDKFSRGDNDRGEEGRDIGDFYGGNRNRSSVYSNDNWFHYDRGENKTMGDRGHERGM</sequence>
<feature type="compositionally biased region" description="Basic residues" evidence="3">
    <location>
        <begin position="403"/>
        <end position="412"/>
    </location>
</feature>
<dbReference type="EMBL" id="JAAAID010000465">
    <property type="protein sequence ID" value="KAG0017203.1"/>
    <property type="molecule type" value="Genomic_DNA"/>
</dbReference>
<keyword evidence="1" id="KW-0496">Mitochondrion</keyword>
<comment type="caution">
    <text evidence="4">The sequence shown here is derived from an EMBL/GenBank/DDBJ whole genome shotgun (WGS) entry which is preliminary data.</text>
</comment>
<feature type="compositionally biased region" description="Basic and acidic residues" evidence="3">
    <location>
        <begin position="413"/>
        <end position="431"/>
    </location>
</feature>
<feature type="compositionally biased region" description="Basic and acidic residues" evidence="3">
    <location>
        <begin position="652"/>
        <end position="670"/>
    </location>
</feature>
<keyword evidence="1" id="KW-0472">Membrane</keyword>
<feature type="region of interest" description="Disordered" evidence="3">
    <location>
        <begin position="76"/>
        <end position="98"/>
    </location>
</feature>
<dbReference type="PANTHER" id="PTHR47372">
    <property type="entry name" value="DAUER UP-REGULATED-RELATED"/>
    <property type="match status" value="1"/>
</dbReference>
<dbReference type="Pfam" id="PF09769">
    <property type="entry name" value="ApoO"/>
    <property type="match status" value="1"/>
</dbReference>
<organism evidence="4 5">
    <name type="scientific">Entomortierella chlamydospora</name>
    <dbReference type="NCBI Taxonomy" id="101097"/>
    <lineage>
        <taxon>Eukaryota</taxon>
        <taxon>Fungi</taxon>
        <taxon>Fungi incertae sedis</taxon>
        <taxon>Mucoromycota</taxon>
        <taxon>Mortierellomycotina</taxon>
        <taxon>Mortierellomycetes</taxon>
        <taxon>Mortierellales</taxon>
        <taxon>Mortierellaceae</taxon>
        <taxon>Entomortierella</taxon>
    </lineage>
</organism>